<comment type="cofactor">
    <cofactor evidence="1">
        <name>FAD</name>
        <dbReference type="ChEBI" id="CHEBI:57692"/>
    </cofactor>
</comment>
<evidence type="ECO:0000259" key="4">
    <source>
        <dbReference type="Pfam" id="PF03486"/>
    </source>
</evidence>
<dbReference type="Gene3D" id="1.10.8.260">
    <property type="entry name" value="HI0933 insert domain-like"/>
    <property type="match status" value="1"/>
</dbReference>
<evidence type="ECO:0000256" key="3">
    <source>
        <dbReference type="ARBA" id="ARBA00022827"/>
    </source>
</evidence>
<dbReference type="InterPro" id="IPR023166">
    <property type="entry name" value="BaiN-like_dom_sf"/>
</dbReference>
<dbReference type="NCBIfam" id="TIGR03862">
    <property type="entry name" value="flavo_PP4765"/>
    <property type="match status" value="1"/>
</dbReference>
<name>A0A2I7KDS1_9RHOB</name>
<dbReference type="InterPro" id="IPR055178">
    <property type="entry name" value="RsdA/BaiN/AoA(So)-like_dom"/>
</dbReference>
<dbReference type="NCBIfam" id="TIGR00275">
    <property type="entry name" value="aminoacetone oxidase family FAD-binding enzyme"/>
    <property type="match status" value="1"/>
</dbReference>
<dbReference type="Gene3D" id="2.40.30.10">
    <property type="entry name" value="Translation factors"/>
    <property type="match status" value="1"/>
</dbReference>
<evidence type="ECO:0000313" key="6">
    <source>
        <dbReference type="EMBL" id="AUR00747.1"/>
    </source>
</evidence>
<evidence type="ECO:0000256" key="1">
    <source>
        <dbReference type="ARBA" id="ARBA00001974"/>
    </source>
</evidence>
<dbReference type="Pfam" id="PF03486">
    <property type="entry name" value="HI0933_like"/>
    <property type="match status" value="1"/>
</dbReference>
<protein>
    <submittedName>
        <fullName evidence="6">Flavoprotein family/uncharacterized flavoprotein family protein</fullName>
    </submittedName>
</protein>
<dbReference type="SUPFAM" id="SSF160996">
    <property type="entry name" value="HI0933 insert domain-like"/>
    <property type="match status" value="1"/>
</dbReference>
<dbReference type="AlphaFoldDB" id="A0A2I7KDS1"/>
<dbReference type="PANTHER" id="PTHR42887:SF1">
    <property type="entry name" value="BLR3961 PROTEIN"/>
    <property type="match status" value="1"/>
</dbReference>
<organism evidence="6 7">
    <name type="scientific">Phaeobacter inhibens</name>
    <dbReference type="NCBI Taxonomy" id="221822"/>
    <lineage>
        <taxon>Bacteria</taxon>
        <taxon>Pseudomonadati</taxon>
        <taxon>Pseudomonadota</taxon>
        <taxon>Alphaproteobacteria</taxon>
        <taxon>Rhodobacterales</taxon>
        <taxon>Roseobacteraceae</taxon>
        <taxon>Phaeobacter</taxon>
    </lineage>
</organism>
<proteinExistence type="predicted"/>
<dbReference type="Pfam" id="PF22780">
    <property type="entry name" value="HI0933_like_1st"/>
    <property type="match status" value="1"/>
</dbReference>
<reference evidence="6 7" key="1">
    <citation type="journal article" date="2017" name="Front. Microbiol.">
        <title>Phaeobacter piscinae sp. nov., a species of the Roseobacter group and potential aquaculture probiont.</title>
        <authorList>
            <person name="Sonnenschein E.C."/>
            <person name="Phippen C.B.W."/>
            <person name="Nielsen K.F."/>
            <person name="Mateiu R.V."/>
            <person name="Melchiorsen J."/>
            <person name="Gram L."/>
            <person name="Overmann J."/>
            <person name="Freese H.M."/>
        </authorList>
    </citation>
    <scope>NUCLEOTIDE SEQUENCE [LARGE SCALE GENOMIC DNA]</scope>
    <source>
        <strain evidence="6 7">P88</strain>
    </source>
</reference>
<dbReference type="InterPro" id="IPR022460">
    <property type="entry name" value="Flavoprotein_PP4765"/>
</dbReference>
<sequence length="407" mass="43275">MTHQQESWDAVVVGAGPAGLRAAEELGAAGRRVLVVDAKPSVARKFLMAGKSGLNLTKDEARATLLSHYGEAADWLAPMIADCDAAEVMAWATGLGSTLFTGTTGRVFPREMKASPLLRAWLARLDGYGVERRTRWRWQGWNGEALQFETPDGPHVITAGVTVLAMGGASWARLGSDGAWAATLAEEDVPLAPFQPANAGLLVDWSDHMAPHFGAPLKGIALQAGSIRSRGEAVISRQGLEGGGIYMVCAAVREGAELYMDLLPDLSHEQVAARLARPRGKSSLSTYLRKATKLAPSRLAILQEFARPLPVEPAALARLLKAVPIRHRGLRPLDEAISTAGGVLAEAVDGGLMLHRRQGVFCAGEMLDWEAPTGGYLLTACLATGRWAGRSAVRYLAGDYVIDAATA</sequence>
<dbReference type="InterPro" id="IPR036188">
    <property type="entry name" value="FAD/NAD-bd_sf"/>
</dbReference>
<dbReference type="Proteomes" id="UP000236447">
    <property type="component" value="Chromosome"/>
</dbReference>
<reference evidence="6 7" key="2">
    <citation type="journal article" date="2017" name="Genome Biol. Evol.">
        <title>Trajectories and Drivers of Genome Evolution in Surface-Associated Marine Phaeobacter.</title>
        <authorList>
            <person name="Freese H.M."/>
            <person name="Sikorski J."/>
            <person name="Bunk B."/>
            <person name="Scheuner C."/>
            <person name="Meier-Kolthoff J.P."/>
            <person name="Sproer C."/>
            <person name="Gram L."/>
            <person name="Overmann J."/>
        </authorList>
    </citation>
    <scope>NUCLEOTIDE SEQUENCE [LARGE SCALE GENOMIC DNA]</scope>
    <source>
        <strain evidence="6 7">P88</strain>
    </source>
</reference>
<keyword evidence="2" id="KW-0285">Flavoprotein</keyword>
<dbReference type="InterPro" id="IPR057661">
    <property type="entry name" value="RsdA/BaiN/AoA(So)_Rossmann"/>
</dbReference>
<dbReference type="RefSeq" id="WP_102884162.1">
    <property type="nucleotide sequence ID" value="NZ_CP010725.1"/>
</dbReference>
<feature type="domain" description="RsdA/BaiN/AoA(So)-like Rossmann fold-like" evidence="4">
    <location>
        <begin position="9"/>
        <end position="390"/>
    </location>
</feature>
<dbReference type="InterPro" id="IPR004792">
    <property type="entry name" value="BaiN-like"/>
</dbReference>
<gene>
    <name evidence="6" type="ORF">PhaeoP88_03426</name>
</gene>
<dbReference type="PRINTS" id="PR00420">
    <property type="entry name" value="RNGMNOXGNASE"/>
</dbReference>
<evidence type="ECO:0000259" key="5">
    <source>
        <dbReference type="Pfam" id="PF22780"/>
    </source>
</evidence>
<accession>A0A2I7KDS1</accession>
<dbReference type="Gene3D" id="3.50.50.60">
    <property type="entry name" value="FAD/NAD(P)-binding domain"/>
    <property type="match status" value="1"/>
</dbReference>
<dbReference type="SUPFAM" id="SSF51905">
    <property type="entry name" value="FAD/NAD(P)-binding domain"/>
    <property type="match status" value="1"/>
</dbReference>
<keyword evidence="3" id="KW-0274">FAD</keyword>
<feature type="domain" description="RsdA/BaiN/AoA(So)-like insert" evidence="5">
    <location>
        <begin position="195"/>
        <end position="338"/>
    </location>
</feature>
<dbReference type="EMBL" id="CP010725">
    <property type="protein sequence ID" value="AUR00747.1"/>
    <property type="molecule type" value="Genomic_DNA"/>
</dbReference>
<dbReference type="PANTHER" id="PTHR42887">
    <property type="entry name" value="OS12G0638800 PROTEIN"/>
    <property type="match status" value="1"/>
</dbReference>
<evidence type="ECO:0000256" key="2">
    <source>
        <dbReference type="ARBA" id="ARBA00022630"/>
    </source>
</evidence>
<evidence type="ECO:0000313" key="7">
    <source>
        <dbReference type="Proteomes" id="UP000236447"/>
    </source>
</evidence>